<sequence length="59" mass="6589">MSANQASEIARLRQENEQLRMERYLSRKSTAIFAGTGTVISDGYRGLVESFADSCSMRV</sequence>
<dbReference type="AlphaFoldDB" id="A0AAE7TFG5"/>
<name>A0AAE7TFG5_9BRAD</name>
<reference evidence="1 2" key="1">
    <citation type="submission" date="2018-06" db="EMBL/GenBank/DDBJ databases">
        <title>Comparative genomics of Bradyrhizobium nodulating Arachidis hypogaea.</title>
        <authorList>
            <person name="Li Y."/>
        </authorList>
    </citation>
    <scope>NUCLEOTIDE SEQUENCE [LARGE SCALE GENOMIC DNA]</scope>
    <source>
        <strain evidence="1 2">CCBAU 051107</strain>
    </source>
</reference>
<protein>
    <recommendedName>
        <fullName evidence="3">Transposase</fullName>
    </recommendedName>
</protein>
<dbReference type="Proteomes" id="UP000594015">
    <property type="component" value="Chromosome"/>
</dbReference>
<evidence type="ECO:0008006" key="3">
    <source>
        <dbReference type="Google" id="ProtNLM"/>
    </source>
</evidence>
<organism evidence="1 2">
    <name type="scientific">Bradyrhizobium arachidis</name>
    <dbReference type="NCBI Taxonomy" id="858423"/>
    <lineage>
        <taxon>Bacteria</taxon>
        <taxon>Pseudomonadati</taxon>
        <taxon>Pseudomonadota</taxon>
        <taxon>Alphaproteobacteria</taxon>
        <taxon>Hyphomicrobiales</taxon>
        <taxon>Nitrobacteraceae</taxon>
        <taxon>Bradyrhizobium</taxon>
    </lineage>
</organism>
<dbReference type="KEGG" id="barh:WN72_09010"/>
<proteinExistence type="predicted"/>
<gene>
    <name evidence="1" type="ORF">WN72_09010</name>
</gene>
<dbReference type="EMBL" id="CP030050">
    <property type="protein sequence ID" value="QOZ66505.1"/>
    <property type="molecule type" value="Genomic_DNA"/>
</dbReference>
<evidence type="ECO:0000313" key="1">
    <source>
        <dbReference type="EMBL" id="QOZ66505.1"/>
    </source>
</evidence>
<evidence type="ECO:0000313" key="2">
    <source>
        <dbReference type="Proteomes" id="UP000594015"/>
    </source>
</evidence>
<accession>A0AAE7TFG5</accession>